<evidence type="ECO:0000313" key="1">
    <source>
        <dbReference type="EMBL" id="MBB3112419.1"/>
    </source>
</evidence>
<dbReference type="Proteomes" id="UP000570361">
    <property type="component" value="Unassembled WGS sequence"/>
</dbReference>
<accession>A0A7W5B1J2</accession>
<reference evidence="1 2" key="1">
    <citation type="submission" date="2020-08" db="EMBL/GenBank/DDBJ databases">
        <title>Genomic Encyclopedia of Type Strains, Phase III (KMG-III): the genomes of soil and plant-associated and newly described type strains.</title>
        <authorList>
            <person name="Whitman W."/>
        </authorList>
    </citation>
    <scope>NUCLEOTIDE SEQUENCE [LARGE SCALE GENOMIC DNA]</scope>
    <source>
        <strain evidence="1 2">CECT 5862</strain>
    </source>
</reference>
<dbReference type="RefSeq" id="WP_183602543.1">
    <property type="nucleotide sequence ID" value="NZ_JACHXK010000012.1"/>
</dbReference>
<proteinExistence type="predicted"/>
<protein>
    <submittedName>
        <fullName evidence="1">Uncharacterized protein</fullName>
    </submittedName>
</protein>
<dbReference type="EMBL" id="JACHXK010000012">
    <property type="protein sequence ID" value="MBB3112419.1"/>
    <property type="molecule type" value="Genomic_DNA"/>
</dbReference>
<organism evidence="1 2">
    <name type="scientific">Paenibacillus phyllosphaerae</name>
    <dbReference type="NCBI Taxonomy" id="274593"/>
    <lineage>
        <taxon>Bacteria</taxon>
        <taxon>Bacillati</taxon>
        <taxon>Bacillota</taxon>
        <taxon>Bacilli</taxon>
        <taxon>Bacillales</taxon>
        <taxon>Paenibacillaceae</taxon>
        <taxon>Paenibacillus</taxon>
    </lineage>
</organism>
<gene>
    <name evidence="1" type="ORF">FHS18_004520</name>
</gene>
<name>A0A7W5B1J2_9BACL</name>
<evidence type="ECO:0000313" key="2">
    <source>
        <dbReference type="Proteomes" id="UP000570361"/>
    </source>
</evidence>
<sequence length="349" mass="38709">MFTTLKQARRNAVTSVVYSKYIKFNTTSLNLKETMILMMNHTMKTWTIAALAALTVTTAAASASAASTGAAASQAQTQTTDSRMSAGTIAKFAELVKQPGKLAEANAYLYANMGKLTIPQVTTMVLQLEDAIAEQLPAYEKKFETEAVQQAITKIYKKGDTLTELIVKTKDAKLKALFRDARNSGYKLDTGEGMFYLTVNYGTLSKYSSRVQEDIRGYIAIAAQESNRPALRDGALAITYSEVVLRSVQEESFLSKFPKSARASQVKAMFELNETLTFYGANNTPLFDYDTKVIQPLAKVAYLKQLNNLMPDSSPYLNKLEKFMALLEDEQYTLTDAVVKFRNQNVPIQ</sequence>
<dbReference type="AlphaFoldDB" id="A0A7W5B1J2"/>
<comment type="caution">
    <text evidence="1">The sequence shown here is derived from an EMBL/GenBank/DDBJ whole genome shotgun (WGS) entry which is preliminary data.</text>
</comment>
<keyword evidence="2" id="KW-1185">Reference proteome</keyword>